<evidence type="ECO:0000313" key="2">
    <source>
        <dbReference type="Proteomes" id="UP001230649"/>
    </source>
</evidence>
<accession>A0ACC2VB82</accession>
<name>A0ACC2VB82_9TREE</name>
<gene>
    <name evidence="1" type="ORF">QFC20_006405</name>
</gene>
<protein>
    <submittedName>
        <fullName evidence="1">Uncharacterized protein</fullName>
    </submittedName>
</protein>
<dbReference type="EMBL" id="JASBWS010000112">
    <property type="protein sequence ID" value="KAJ9096547.1"/>
    <property type="molecule type" value="Genomic_DNA"/>
</dbReference>
<comment type="caution">
    <text evidence="1">The sequence shown here is derived from an EMBL/GenBank/DDBJ whole genome shotgun (WGS) entry which is preliminary data.</text>
</comment>
<keyword evidence="2" id="KW-1185">Reference proteome</keyword>
<dbReference type="Proteomes" id="UP001230649">
    <property type="component" value="Unassembled WGS sequence"/>
</dbReference>
<sequence>MHLAGADLDAEVLKFEAAAKRGRDTEEDGDGGFGNGVNSALYPSGSADAHDEADEHLRDWFATHIAYPFPDKPTKSTLSATTDLDHRQLTTWFTNMRRRSGWTDYLRSYASGDKQRFGKMCLKALKGEGDEAFLVGEVQGMLRYVEKRPRGKVGDWLLNLLEEGTTADEPRAAKRPRLVRPAKERPEDPRLKLPEYTLAPPQIPHQSERADTPINTIEQDVSSKTDENPKGDALDEFTSTPTKALQPKNSKSRKVKSYDFAIGKSDGTPTKTPSRRRPSATCRPSPLRTVSTASSSSVHDVDQVLRSVSGSSSTVSSNVSSDLNFSFPVYTQTTSPLSTLPLQLHALPMQYPTQHIFPFGTPETQTYGFNPCLPQSIHMSPYYPSTSYTHPSALYPPIQLVPTPIYAQPFSSYPVSEMRFTENFGLMKRGIEDVAGVGEERMWKVPRVGGM</sequence>
<evidence type="ECO:0000313" key="1">
    <source>
        <dbReference type="EMBL" id="KAJ9096547.1"/>
    </source>
</evidence>
<proteinExistence type="predicted"/>
<reference evidence="1" key="1">
    <citation type="submission" date="2023-04" db="EMBL/GenBank/DDBJ databases">
        <title>Draft Genome sequencing of Naganishia species isolated from polar environments using Oxford Nanopore Technology.</title>
        <authorList>
            <person name="Leo P."/>
            <person name="Venkateswaran K."/>
        </authorList>
    </citation>
    <scope>NUCLEOTIDE SEQUENCE</scope>
    <source>
        <strain evidence="1">MNA-CCFEE 5262</strain>
    </source>
</reference>
<organism evidence="1 2">
    <name type="scientific">Naganishia adeliensis</name>
    <dbReference type="NCBI Taxonomy" id="92952"/>
    <lineage>
        <taxon>Eukaryota</taxon>
        <taxon>Fungi</taxon>
        <taxon>Dikarya</taxon>
        <taxon>Basidiomycota</taxon>
        <taxon>Agaricomycotina</taxon>
        <taxon>Tremellomycetes</taxon>
        <taxon>Filobasidiales</taxon>
        <taxon>Filobasidiaceae</taxon>
        <taxon>Naganishia</taxon>
    </lineage>
</organism>